<evidence type="ECO:0000313" key="3">
    <source>
        <dbReference type="Proteomes" id="UP001476798"/>
    </source>
</evidence>
<sequence>SLVTIGTVVSVYISAKFVLWFFRIRITRQLEVEAEEVSASPEWSESEPESQVKSVPRRKSKRNRKDQSASLAEQLENKGKDYHLLYFCNLFSQFFHEGNNPIGNRNITKENPRKRSYQLAICTVLIRSSHSRNRHQNGTATPSCQLITWFFRQADMTNQRKGFLIK</sequence>
<evidence type="ECO:0000313" key="2">
    <source>
        <dbReference type="EMBL" id="MEQ2172453.1"/>
    </source>
</evidence>
<proteinExistence type="predicted"/>
<dbReference type="Proteomes" id="UP001476798">
    <property type="component" value="Unassembled WGS sequence"/>
</dbReference>
<feature type="non-terminal residue" evidence="2">
    <location>
        <position position="1"/>
    </location>
</feature>
<evidence type="ECO:0000256" key="1">
    <source>
        <dbReference type="SAM" id="MobiDB-lite"/>
    </source>
</evidence>
<comment type="caution">
    <text evidence="2">The sequence shown here is derived from an EMBL/GenBank/DDBJ whole genome shotgun (WGS) entry which is preliminary data.</text>
</comment>
<accession>A0ABV0NPG4</accession>
<dbReference type="EMBL" id="JAHRIO010042027">
    <property type="protein sequence ID" value="MEQ2172453.1"/>
    <property type="molecule type" value="Genomic_DNA"/>
</dbReference>
<name>A0ABV0NPG4_9TELE</name>
<gene>
    <name evidence="2" type="ORF">GOODEAATRI_021219</name>
</gene>
<evidence type="ECO:0008006" key="4">
    <source>
        <dbReference type="Google" id="ProtNLM"/>
    </source>
</evidence>
<keyword evidence="3" id="KW-1185">Reference proteome</keyword>
<organism evidence="2 3">
    <name type="scientific">Goodea atripinnis</name>
    <dbReference type="NCBI Taxonomy" id="208336"/>
    <lineage>
        <taxon>Eukaryota</taxon>
        <taxon>Metazoa</taxon>
        <taxon>Chordata</taxon>
        <taxon>Craniata</taxon>
        <taxon>Vertebrata</taxon>
        <taxon>Euteleostomi</taxon>
        <taxon>Actinopterygii</taxon>
        <taxon>Neopterygii</taxon>
        <taxon>Teleostei</taxon>
        <taxon>Neoteleostei</taxon>
        <taxon>Acanthomorphata</taxon>
        <taxon>Ovalentaria</taxon>
        <taxon>Atherinomorphae</taxon>
        <taxon>Cyprinodontiformes</taxon>
        <taxon>Goodeidae</taxon>
        <taxon>Goodea</taxon>
    </lineage>
</organism>
<protein>
    <recommendedName>
        <fullName evidence="4">Ycf1</fullName>
    </recommendedName>
</protein>
<reference evidence="2 3" key="1">
    <citation type="submission" date="2021-06" db="EMBL/GenBank/DDBJ databases">
        <authorList>
            <person name="Palmer J.M."/>
        </authorList>
    </citation>
    <scope>NUCLEOTIDE SEQUENCE [LARGE SCALE GENOMIC DNA]</scope>
    <source>
        <strain evidence="2 3">GA_2019</strain>
        <tissue evidence="2">Muscle</tissue>
    </source>
</reference>
<feature type="compositionally biased region" description="Basic residues" evidence="1">
    <location>
        <begin position="55"/>
        <end position="64"/>
    </location>
</feature>
<feature type="region of interest" description="Disordered" evidence="1">
    <location>
        <begin position="41"/>
        <end position="71"/>
    </location>
</feature>